<evidence type="ECO:0000313" key="3">
    <source>
        <dbReference type="EMBL" id="KAJ6217321.1"/>
    </source>
</evidence>
<comment type="caution">
    <text evidence="3">The sequence shown here is derived from an EMBL/GenBank/DDBJ whole genome shotgun (WGS) entry which is preliminary data.</text>
</comment>
<evidence type="ECO:0000256" key="1">
    <source>
        <dbReference type="SAM" id="Coils"/>
    </source>
</evidence>
<reference evidence="3" key="1">
    <citation type="submission" date="2022-12" db="EMBL/GenBank/DDBJ databases">
        <title>Genome assemblies of Blomia tropicalis.</title>
        <authorList>
            <person name="Cui Y."/>
        </authorList>
    </citation>
    <scope>NUCLEOTIDE SEQUENCE</scope>
    <source>
        <tissue evidence="3">Adult mites</tissue>
    </source>
</reference>
<dbReference type="EMBL" id="JAPWDV010000003">
    <property type="protein sequence ID" value="KAJ6217321.1"/>
    <property type="molecule type" value="Genomic_DNA"/>
</dbReference>
<dbReference type="AlphaFoldDB" id="A0A9Q0M1G3"/>
<feature type="compositionally biased region" description="Low complexity" evidence="2">
    <location>
        <begin position="467"/>
        <end position="480"/>
    </location>
</feature>
<accession>A0A9Q0M1G3</accession>
<protein>
    <submittedName>
        <fullName evidence="3">Uncharacterized protein</fullName>
    </submittedName>
</protein>
<keyword evidence="1" id="KW-0175">Coiled coil</keyword>
<evidence type="ECO:0000313" key="4">
    <source>
        <dbReference type="Proteomes" id="UP001142055"/>
    </source>
</evidence>
<name>A0A9Q0M1G3_BLOTA</name>
<organism evidence="3 4">
    <name type="scientific">Blomia tropicalis</name>
    <name type="common">Mite</name>
    <dbReference type="NCBI Taxonomy" id="40697"/>
    <lineage>
        <taxon>Eukaryota</taxon>
        <taxon>Metazoa</taxon>
        <taxon>Ecdysozoa</taxon>
        <taxon>Arthropoda</taxon>
        <taxon>Chelicerata</taxon>
        <taxon>Arachnida</taxon>
        <taxon>Acari</taxon>
        <taxon>Acariformes</taxon>
        <taxon>Sarcoptiformes</taxon>
        <taxon>Astigmata</taxon>
        <taxon>Glycyphagoidea</taxon>
        <taxon>Echimyopodidae</taxon>
        <taxon>Blomia</taxon>
    </lineage>
</organism>
<sequence length="504" mass="57084">MVIDDVRRLYAISTIILLFDICNLILADTNVNNVNGTNDLNVDESIRKYDTTYGTAYTTSEHLVPIALVKPTHDWHYSEPMTKIVYSQEDHANSPFNDEPQIDLHDFVDKMQSSSRPPLENDEHGEESHRFQTKLIGEQTFECVLVPKVTKYNHHDIDHDDEYDDQRIHHLYGIDIDHAVRRPHKSPFKDFGNFLYVDDSNRPSFAQRTPQLSKKYNKKNKFNKGKVVLPKSKKTKQEMIVMFEKLKSSLNKLLCYENDDCYGGTLGDDKEKLDQFVRHIHLSKKVFDMLESNRRQLALLEQEYMKTDNDNEDELDDGQPTENVIVGDHPQKPMIVPMLHSSSTNRPISSTNYYDTKRRRSTLGEHVPLPNSSVKRKLFAGTGGGKNGAKNGAPGGLIDTIGKNKLANKLSRLFGGGGSIGGGSVIGTNLFTNRDPHVNGQKNGDETRRRPVTSQSSSSFIRNQALPPKSHTSSSSKSPPLQVGWPEPVLVIKKYEEYDDDDDD</sequence>
<feature type="compositionally biased region" description="Polar residues" evidence="2">
    <location>
        <begin position="452"/>
        <end position="462"/>
    </location>
</feature>
<proteinExistence type="predicted"/>
<dbReference type="Proteomes" id="UP001142055">
    <property type="component" value="Chromosome 3"/>
</dbReference>
<evidence type="ECO:0000256" key="2">
    <source>
        <dbReference type="SAM" id="MobiDB-lite"/>
    </source>
</evidence>
<keyword evidence="4" id="KW-1185">Reference proteome</keyword>
<gene>
    <name evidence="3" type="ORF">RDWZM_008478</name>
</gene>
<feature type="coiled-coil region" evidence="1">
    <location>
        <begin position="290"/>
        <end position="317"/>
    </location>
</feature>
<feature type="region of interest" description="Disordered" evidence="2">
    <location>
        <begin position="429"/>
        <end position="486"/>
    </location>
</feature>